<sequence length="66" mass="7368">MNLPPPPCPFCGQMDLHRIEFPCPDGDGEMQSYVHCNTCGANGPQYREDGVQGWDAWADRAGMRLQ</sequence>
<dbReference type="KEGG" id="suam:BOO69_08190"/>
<evidence type="ECO:0000313" key="1">
    <source>
        <dbReference type="EMBL" id="APE43396.1"/>
    </source>
</evidence>
<dbReference type="STRING" id="1917485.BOO69_08190"/>
<dbReference type="OrthoDB" id="8241409at2"/>
<dbReference type="EMBL" id="CP018076">
    <property type="protein sequence ID" value="APE43396.1"/>
    <property type="molecule type" value="Genomic_DNA"/>
</dbReference>
<keyword evidence="2" id="KW-1185">Reference proteome</keyword>
<evidence type="ECO:0000313" key="2">
    <source>
        <dbReference type="Proteomes" id="UP000181897"/>
    </source>
</evidence>
<evidence type="ECO:0008006" key="3">
    <source>
        <dbReference type="Google" id="ProtNLM"/>
    </source>
</evidence>
<gene>
    <name evidence="1" type="ORF">BOO69_08190</name>
</gene>
<reference evidence="1 2" key="1">
    <citation type="submission" date="2016-11" db="EMBL/GenBank/DDBJ databases">
        <title>Complete genome sequence of Sulfitobacter sp. AM1-D1, a toxic bacteria associated with marine dinoflagellate Alexandrium minutum in East China Sea.</title>
        <authorList>
            <person name="Yang Q."/>
            <person name="Zhang X."/>
            <person name="Tian X."/>
        </authorList>
    </citation>
    <scope>NUCLEOTIDE SEQUENCE [LARGE SCALE GENOMIC DNA]</scope>
    <source>
        <strain evidence="1 2">AM1-D1</strain>
    </source>
</reference>
<dbReference type="AlphaFoldDB" id="A0A1J0WGD3"/>
<organism evidence="1 2">
    <name type="scientific">Sulfitobacter alexandrii</name>
    <dbReference type="NCBI Taxonomy" id="1917485"/>
    <lineage>
        <taxon>Bacteria</taxon>
        <taxon>Pseudomonadati</taxon>
        <taxon>Pseudomonadota</taxon>
        <taxon>Alphaproteobacteria</taxon>
        <taxon>Rhodobacterales</taxon>
        <taxon>Roseobacteraceae</taxon>
        <taxon>Sulfitobacter</taxon>
    </lineage>
</organism>
<dbReference type="RefSeq" id="WP_071971727.1">
    <property type="nucleotide sequence ID" value="NZ_CP018076.1"/>
</dbReference>
<protein>
    <recommendedName>
        <fullName evidence="3">Restriction alleviation protein, Lar family</fullName>
    </recommendedName>
</protein>
<dbReference type="Proteomes" id="UP000181897">
    <property type="component" value="Chromosome"/>
</dbReference>
<name>A0A1J0WGD3_9RHOB</name>
<proteinExistence type="predicted"/>
<accession>A0A1J0WGD3</accession>